<sequence length="97" mass="10610">MDWDLDDDALQLLAIELHDRIAPLLSAAASSPWMLFEEAVAYSRIPAGTFRRLSAAGLIPSHGGRTRLYHREEIDEAILSGRAVLTGAAEPPSRRAD</sequence>
<evidence type="ECO:0000313" key="1">
    <source>
        <dbReference type="EMBL" id="MDW5593914.1"/>
    </source>
</evidence>
<reference evidence="2" key="1">
    <citation type="submission" date="2023-07" db="EMBL/GenBank/DDBJ databases">
        <title>Conexibacter stalactiti sp. nov., isolated from stalactites in a lava cave and emended description of the genus Conexibacter.</title>
        <authorList>
            <person name="Lee S.D."/>
        </authorList>
    </citation>
    <scope>NUCLEOTIDE SEQUENCE [LARGE SCALE GENOMIC DNA]</scope>
    <source>
        <strain evidence="2">KCTC 39840</strain>
    </source>
</reference>
<proteinExistence type="predicted"/>
<dbReference type="EMBL" id="JAWSTH010000010">
    <property type="protein sequence ID" value="MDW5593914.1"/>
    <property type="molecule type" value="Genomic_DNA"/>
</dbReference>
<evidence type="ECO:0008006" key="3">
    <source>
        <dbReference type="Google" id="ProtNLM"/>
    </source>
</evidence>
<keyword evidence="2" id="KW-1185">Reference proteome</keyword>
<gene>
    <name evidence="1" type="ORF">R7226_06185</name>
</gene>
<dbReference type="Proteomes" id="UP001284601">
    <property type="component" value="Unassembled WGS sequence"/>
</dbReference>
<accession>A0ABU4HPD2</accession>
<organism evidence="1 2">
    <name type="scientific">Conexibacter stalactiti</name>
    <dbReference type="NCBI Taxonomy" id="1940611"/>
    <lineage>
        <taxon>Bacteria</taxon>
        <taxon>Bacillati</taxon>
        <taxon>Actinomycetota</taxon>
        <taxon>Thermoleophilia</taxon>
        <taxon>Solirubrobacterales</taxon>
        <taxon>Conexibacteraceae</taxon>
        <taxon>Conexibacter</taxon>
    </lineage>
</organism>
<protein>
    <recommendedName>
        <fullName evidence="3">DNA-binding protein</fullName>
    </recommendedName>
</protein>
<comment type="caution">
    <text evidence="1">The sequence shown here is derived from an EMBL/GenBank/DDBJ whole genome shotgun (WGS) entry which is preliminary data.</text>
</comment>
<name>A0ABU4HPD2_9ACTN</name>
<dbReference type="RefSeq" id="WP_318596173.1">
    <property type="nucleotide sequence ID" value="NZ_JAWSTH010000010.1"/>
</dbReference>
<evidence type="ECO:0000313" key="2">
    <source>
        <dbReference type="Proteomes" id="UP001284601"/>
    </source>
</evidence>